<accession>A0A917C8B3</accession>
<feature type="domain" description="Protein NO VEIN C-terminal" evidence="1">
    <location>
        <begin position="212"/>
        <end position="299"/>
    </location>
</feature>
<proteinExistence type="predicted"/>
<dbReference type="EMBL" id="BMHV01000028">
    <property type="protein sequence ID" value="GGF73414.1"/>
    <property type="molecule type" value="Genomic_DNA"/>
</dbReference>
<sequence>MDVMSSQKMVLFRLQWMEDYKGFENIDKPTFEHLFDGSDPHEAFNFQVENDGCHYGFARISKGDSIHIERLGEVDQDDKGHQYVDGVTVIWTAKHPSGGMVVVGWYRNARVYRDEQYCPDEINRPFKGDAWYRVSANAGDVFFLETELRDKELLKGLGDTWKQARPFYISEKKKFSKMERKLWKLAQGKTGVSVSKKRKKPVINQERKKEVEEGAIKLVTDEFEKRHYTVESFEDRNVGYDLQAISQDGQEILCIEVKGHGIDTVTADFTFNEYDAITEHQKSQFNQGEYVICIVTSVSRPGMKLHEFRYDKKRKGWFDNINGLKLDPEERVAVKFTAKRGRK</sequence>
<comment type="caution">
    <text evidence="2">The sequence shown here is derived from an EMBL/GenBank/DDBJ whole genome shotgun (WGS) entry which is preliminary data.</text>
</comment>
<reference evidence="2" key="2">
    <citation type="submission" date="2020-09" db="EMBL/GenBank/DDBJ databases">
        <authorList>
            <person name="Sun Q."/>
            <person name="Zhou Y."/>
        </authorList>
    </citation>
    <scope>NUCLEOTIDE SEQUENCE</scope>
    <source>
        <strain evidence="2">CGMCC 1.15254</strain>
    </source>
</reference>
<dbReference type="AlphaFoldDB" id="A0A917C8B3"/>
<reference evidence="2" key="1">
    <citation type="journal article" date="2014" name="Int. J. Syst. Evol. Microbiol.">
        <title>Complete genome sequence of Corynebacterium casei LMG S-19264T (=DSM 44701T), isolated from a smear-ripened cheese.</title>
        <authorList>
            <consortium name="US DOE Joint Genome Institute (JGI-PGF)"/>
            <person name="Walter F."/>
            <person name="Albersmeier A."/>
            <person name="Kalinowski J."/>
            <person name="Ruckert C."/>
        </authorList>
    </citation>
    <scope>NUCLEOTIDE SEQUENCE</scope>
    <source>
        <strain evidence="2">CGMCC 1.15254</strain>
    </source>
</reference>
<keyword evidence="3" id="KW-1185">Reference proteome</keyword>
<evidence type="ECO:0000259" key="1">
    <source>
        <dbReference type="Pfam" id="PF13020"/>
    </source>
</evidence>
<evidence type="ECO:0000313" key="3">
    <source>
        <dbReference type="Proteomes" id="UP000632498"/>
    </source>
</evidence>
<dbReference type="Pfam" id="PF13020">
    <property type="entry name" value="NOV_C"/>
    <property type="match status" value="1"/>
</dbReference>
<dbReference type="InterPro" id="IPR024975">
    <property type="entry name" value="NOV_C"/>
</dbReference>
<name>A0A917C8B3_9PROT</name>
<evidence type="ECO:0000313" key="2">
    <source>
        <dbReference type="EMBL" id="GGF73414.1"/>
    </source>
</evidence>
<gene>
    <name evidence="2" type="ORF">GCM10011332_29350</name>
</gene>
<protein>
    <recommendedName>
        <fullName evidence="1">Protein NO VEIN C-terminal domain-containing protein</fullName>
    </recommendedName>
</protein>
<organism evidence="2 3">
    <name type="scientific">Terasakiella brassicae</name>
    <dbReference type="NCBI Taxonomy" id="1634917"/>
    <lineage>
        <taxon>Bacteria</taxon>
        <taxon>Pseudomonadati</taxon>
        <taxon>Pseudomonadota</taxon>
        <taxon>Alphaproteobacteria</taxon>
        <taxon>Rhodospirillales</taxon>
        <taxon>Terasakiellaceae</taxon>
        <taxon>Terasakiella</taxon>
    </lineage>
</organism>
<dbReference type="Proteomes" id="UP000632498">
    <property type="component" value="Unassembled WGS sequence"/>
</dbReference>